<reference evidence="2 3" key="1">
    <citation type="submission" date="2017-11" db="EMBL/GenBank/DDBJ databases">
        <title>Escherichia coli CV839-15 Genome sequencing and assembly.</title>
        <authorList>
            <person name="Li Z."/>
            <person name="Song N."/>
            <person name="Li W."/>
            <person name="Philip H.R."/>
            <person name="Bu Z."/>
            <person name="Siguo L."/>
        </authorList>
    </citation>
    <scope>NUCLEOTIDE SEQUENCE [LARGE SCALE GENOMIC DNA]</scope>
    <source>
        <strain evidence="2 3">CV839-15</strain>
    </source>
</reference>
<feature type="region of interest" description="Disordered" evidence="1">
    <location>
        <begin position="46"/>
        <end position="82"/>
    </location>
</feature>
<gene>
    <name evidence="2" type="ORF">CV83915_00401</name>
</gene>
<dbReference type="GO" id="GO:0004519">
    <property type="term" value="F:endonuclease activity"/>
    <property type="evidence" value="ECO:0007669"/>
    <property type="project" value="UniProtKB-KW"/>
</dbReference>
<proteinExistence type="predicted"/>
<sequence length="82" mass="9485">MRCLAKGIYTPALVVDHIIPINGGGDVLFWPEWNHQALCQTCHNRKTTREDPATKANRKAGMYREQEERAAHRNDWMYGDDD</sequence>
<dbReference type="CDD" id="cd00085">
    <property type="entry name" value="HNHc"/>
    <property type="match status" value="1"/>
</dbReference>
<keyword evidence="2" id="KW-0255">Endonuclease</keyword>
<dbReference type="GO" id="GO:0003676">
    <property type="term" value="F:nucleic acid binding"/>
    <property type="evidence" value="ECO:0007669"/>
    <property type="project" value="InterPro"/>
</dbReference>
<protein>
    <submittedName>
        <fullName evidence="2">HNH endonuclease HNH endonuclease family protein</fullName>
    </submittedName>
</protein>
<name>A0A2H4TMK9_ECOLX</name>
<dbReference type="Pfam" id="PF01844">
    <property type="entry name" value="HNH"/>
    <property type="match status" value="1"/>
</dbReference>
<dbReference type="InterPro" id="IPR003615">
    <property type="entry name" value="HNH_nuc"/>
</dbReference>
<dbReference type="InterPro" id="IPR002711">
    <property type="entry name" value="HNH"/>
</dbReference>
<dbReference type="Gene3D" id="1.10.30.50">
    <property type="match status" value="1"/>
</dbReference>
<organism evidence="2 3">
    <name type="scientific">Escherichia coli</name>
    <dbReference type="NCBI Taxonomy" id="562"/>
    <lineage>
        <taxon>Bacteria</taxon>
        <taxon>Pseudomonadati</taxon>
        <taxon>Pseudomonadota</taxon>
        <taxon>Gammaproteobacteria</taxon>
        <taxon>Enterobacterales</taxon>
        <taxon>Enterobacteriaceae</taxon>
        <taxon>Escherichia</taxon>
    </lineage>
</organism>
<evidence type="ECO:0000313" key="2">
    <source>
        <dbReference type="EMBL" id="ATZ30776.1"/>
    </source>
</evidence>
<dbReference type="AlphaFoldDB" id="A0A2H4TMK9"/>
<evidence type="ECO:0000313" key="3">
    <source>
        <dbReference type="Proteomes" id="UP000236551"/>
    </source>
</evidence>
<dbReference type="Proteomes" id="UP000236551">
    <property type="component" value="Chromosome"/>
</dbReference>
<keyword evidence="2" id="KW-0378">Hydrolase</keyword>
<feature type="compositionally biased region" description="Basic and acidic residues" evidence="1">
    <location>
        <begin position="62"/>
        <end position="75"/>
    </location>
</feature>
<keyword evidence="2" id="KW-0540">Nuclease</keyword>
<evidence type="ECO:0000256" key="1">
    <source>
        <dbReference type="SAM" id="MobiDB-lite"/>
    </source>
</evidence>
<dbReference type="EMBL" id="CP024978">
    <property type="protein sequence ID" value="ATZ30776.1"/>
    <property type="molecule type" value="Genomic_DNA"/>
</dbReference>
<accession>A0A2H4TMK9</accession>
<dbReference type="GO" id="GO:0008270">
    <property type="term" value="F:zinc ion binding"/>
    <property type="evidence" value="ECO:0007669"/>
    <property type="project" value="InterPro"/>
</dbReference>